<name>A0A9P1J4H7_9PELO</name>
<proteinExistence type="predicted"/>
<organism evidence="1 2">
    <name type="scientific">Caenorhabditis angaria</name>
    <dbReference type="NCBI Taxonomy" id="860376"/>
    <lineage>
        <taxon>Eukaryota</taxon>
        <taxon>Metazoa</taxon>
        <taxon>Ecdysozoa</taxon>
        <taxon>Nematoda</taxon>
        <taxon>Chromadorea</taxon>
        <taxon>Rhabditida</taxon>
        <taxon>Rhabditina</taxon>
        <taxon>Rhabditomorpha</taxon>
        <taxon>Rhabditoidea</taxon>
        <taxon>Rhabditidae</taxon>
        <taxon>Peloderinae</taxon>
        <taxon>Caenorhabditis</taxon>
    </lineage>
</organism>
<dbReference type="AlphaFoldDB" id="A0A9P1J4H7"/>
<keyword evidence="2" id="KW-1185">Reference proteome</keyword>
<comment type="caution">
    <text evidence="1">The sequence shown here is derived from an EMBL/GenBank/DDBJ whole genome shotgun (WGS) entry which is preliminary data.</text>
</comment>
<protein>
    <submittedName>
        <fullName evidence="1">Uncharacterized protein</fullName>
    </submittedName>
</protein>
<dbReference type="EMBL" id="CANHGI010000006">
    <property type="protein sequence ID" value="CAI5454814.1"/>
    <property type="molecule type" value="Genomic_DNA"/>
</dbReference>
<gene>
    <name evidence="1" type="ORF">CAMP_LOCUS17451</name>
</gene>
<evidence type="ECO:0000313" key="1">
    <source>
        <dbReference type="EMBL" id="CAI5454814.1"/>
    </source>
</evidence>
<reference evidence="1" key="1">
    <citation type="submission" date="2022-11" db="EMBL/GenBank/DDBJ databases">
        <authorList>
            <person name="Kikuchi T."/>
        </authorList>
    </citation>
    <scope>NUCLEOTIDE SEQUENCE</scope>
    <source>
        <strain evidence="1">PS1010</strain>
    </source>
</reference>
<accession>A0A9P1J4H7</accession>
<sequence>MAHPLGIMHNEDWYTLTLQLLESFPNVTNPRETPMQHYRRILEQCRGLVAVFRRIVRSVVRGSFDPVHFDISFVDELYNMNARQLNTSIVRDMYELTNSSDCESDVESDYDDC</sequence>
<dbReference type="Proteomes" id="UP001152747">
    <property type="component" value="Unassembled WGS sequence"/>
</dbReference>
<evidence type="ECO:0000313" key="2">
    <source>
        <dbReference type="Proteomes" id="UP001152747"/>
    </source>
</evidence>